<feature type="region of interest" description="Disordered" evidence="1">
    <location>
        <begin position="114"/>
        <end position="140"/>
    </location>
</feature>
<keyword evidence="2" id="KW-0732">Signal</keyword>
<evidence type="ECO:0000256" key="2">
    <source>
        <dbReference type="SAM" id="SignalP"/>
    </source>
</evidence>
<proteinExistence type="predicted"/>
<dbReference type="OrthoDB" id="2144971at2759"/>
<reference evidence="3" key="3">
    <citation type="submission" date="2018-08" db="EMBL/GenBank/DDBJ databases">
        <title>Leveraging single-cell genomics to expand the Fungal Tree of Life.</title>
        <authorList>
            <consortium name="DOE Joint Genome Institute"/>
            <person name="Ahrendt S.R."/>
            <person name="Quandt C.A."/>
            <person name="Ciobanu D."/>
            <person name="Clum A."/>
            <person name="Salamov A."/>
            <person name="Andreopoulos B."/>
            <person name="Cheng J.-F."/>
            <person name="Woyke T."/>
            <person name="Pelin A."/>
            <person name="Henrissat B."/>
            <person name="Reynolds N."/>
            <person name="Benny G.L."/>
            <person name="Smith M.E."/>
            <person name="James T.Y."/>
            <person name="Grigoriev I.V."/>
        </authorList>
    </citation>
    <scope>NUCLEOTIDE SEQUENCE</scope>
    <source>
        <strain evidence="3">ATCC 52028</strain>
    </source>
</reference>
<evidence type="ECO:0000256" key="1">
    <source>
        <dbReference type="SAM" id="MobiDB-lite"/>
    </source>
</evidence>
<reference evidence="5 6" key="1">
    <citation type="journal article" date="2018" name="Nat. Microbiol.">
        <title>Leveraging single-cell genomics to expand the fungal tree of life.</title>
        <authorList>
            <person name="Ahrendt S.R."/>
            <person name="Quandt C.A."/>
            <person name="Ciobanu D."/>
            <person name="Clum A."/>
            <person name="Salamov A."/>
            <person name="Andreopoulos B."/>
            <person name="Cheng J.F."/>
            <person name="Woyke T."/>
            <person name="Pelin A."/>
            <person name="Henrissat B."/>
            <person name="Reynolds N.K."/>
            <person name="Benny G.L."/>
            <person name="Smith M.E."/>
            <person name="James T.Y."/>
            <person name="Grigoriev I.V."/>
        </authorList>
    </citation>
    <scope>NUCLEOTIDE SEQUENCE [LARGE SCALE GENOMIC DNA]</scope>
    <source>
        <strain evidence="5 6">ATCC 52028</strain>
    </source>
</reference>
<keyword evidence="6" id="KW-1185">Reference proteome</keyword>
<accession>A0A4P9X2U0</accession>
<organism evidence="4 6">
    <name type="scientific">Caulochytrium protostelioides</name>
    <dbReference type="NCBI Taxonomy" id="1555241"/>
    <lineage>
        <taxon>Eukaryota</taxon>
        <taxon>Fungi</taxon>
        <taxon>Fungi incertae sedis</taxon>
        <taxon>Chytridiomycota</taxon>
        <taxon>Chytridiomycota incertae sedis</taxon>
        <taxon>Chytridiomycetes</taxon>
        <taxon>Caulochytriales</taxon>
        <taxon>Caulochytriaceae</taxon>
        <taxon>Caulochytrium</taxon>
    </lineage>
</organism>
<evidence type="ECO:0008006" key="7">
    <source>
        <dbReference type="Google" id="ProtNLM"/>
    </source>
</evidence>
<dbReference type="Proteomes" id="UP000268535">
    <property type="component" value="Unassembled WGS sequence"/>
</dbReference>
<sequence length="268" mass="27583">MKSQVIIAAFAASVASTVLAIEVPENCPSAPTFNLCVSNELGADHETPEAACAPKQNNQTEWFHCLCNKYRAVSYCYANFCGAETLAAQFLGGAQQYCAAANAAKGPAEVDGTTAAAADASENGEIAGTTEPNDHDGIAMASTTGAAGATTAPSLATTNGSAAKSSAATTYQYLEKGMVPLVMALVGATHWINHGEAVAYAVNPRDAGARSGRVTVLSGQTRPAPGLPGPDGMLTVCNRIDIDQTHAPSFLWRRLIYQPVKGAPYSGA</sequence>
<gene>
    <name evidence="3" type="ORF">CAUPRSCDRAFT_10467</name>
    <name evidence="4" type="ORF">CXG81DRAFT_20643</name>
</gene>
<evidence type="ECO:0000313" key="5">
    <source>
        <dbReference type="Proteomes" id="UP000268535"/>
    </source>
</evidence>
<evidence type="ECO:0000313" key="4">
    <source>
        <dbReference type="EMBL" id="RKO99260.1"/>
    </source>
</evidence>
<dbReference type="Proteomes" id="UP000274922">
    <property type="component" value="Unassembled WGS sequence"/>
</dbReference>
<feature type="signal peptide" evidence="2">
    <location>
        <begin position="1"/>
        <end position="20"/>
    </location>
</feature>
<evidence type="ECO:0000313" key="6">
    <source>
        <dbReference type="Proteomes" id="UP000274922"/>
    </source>
</evidence>
<name>A0A4P9X2U0_9FUNG</name>
<reference evidence="4" key="2">
    <citation type="submission" date="2018-04" db="EMBL/GenBank/DDBJ databases">
        <title>Leveraging single-cell genomics to expand the Fungal Tree of Life.</title>
        <authorList>
            <consortium name="DOE Joint Genome Institute"/>
            <person name="Ahrendt S.R."/>
            <person name="Quandt C.A."/>
            <person name="Ciobanu D."/>
            <person name="Clum A."/>
            <person name="Salamov A."/>
            <person name="Andreopoulos B."/>
            <person name="Cheng J.-F."/>
            <person name="Woyke T."/>
            <person name="Pelin A."/>
            <person name="Henrissat B."/>
            <person name="Benny G.L."/>
            <person name="Smith M.E."/>
            <person name="James T.Y."/>
            <person name="Grigoriev I.V."/>
        </authorList>
    </citation>
    <scope>NUCLEOTIDE SEQUENCE</scope>
    <source>
        <strain evidence="4">ATCC 52028</strain>
    </source>
</reference>
<feature type="chain" id="PRO_5036118876" description="Extracellular membrane protein CFEM domain-containing protein" evidence="2">
    <location>
        <begin position="21"/>
        <end position="268"/>
    </location>
</feature>
<protein>
    <recommendedName>
        <fullName evidence="7">Extracellular membrane protein CFEM domain-containing protein</fullName>
    </recommendedName>
</protein>
<dbReference type="EMBL" id="ML009147">
    <property type="protein sequence ID" value="RKO97891.1"/>
    <property type="molecule type" value="Genomic_DNA"/>
</dbReference>
<evidence type="ECO:0000313" key="3">
    <source>
        <dbReference type="EMBL" id="RKO97891.1"/>
    </source>
</evidence>
<dbReference type="AlphaFoldDB" id="A0A4P9X2U0"/>
<dbReference type="EMBL" id="ML014303">
    <property type="protein sequence ID" value="RKO99260.1"/>
    <property type="molecule type" value="Genomic_DNA"/>
</dbReference>